<evidence type="ECO:0000313" key="2">
    <source>
        <dbReference type="EMBL" id="CDF40288.1"/>
    </source>
</evidence>
<gene>
    <name evidence="2" type="ORF">CHC_T00007111001</name>
</gene>
<dbReference type="Gene3D" id="2.40.30.10">
    <property type="entry name" value="Translation factors"/>
    <property type="match status" value="1"/>
</dbReference>
<dbReference type="KEGG" id="ccp:CHC_T00007111001"/>
<dbReference type="PANTHER" id="PTHR42815">
    <property type="entry name" value="FAD-BINDING, PUTATIVE (AFU_ORTHOLOGUE AFUA_6G07600)-RELATED"/>
    <property type="match status" value="1"/>
</dbReference>
<dbReference type="STRING" id="2769.R7QR96"/>
<protein>
    <recommendedName>
        <fullName evidence="1">FAD-binding FR-type domain-containing protein</fullName>
    </recommendedName>
</protein>
<dbReference type="SUPFAM" id="SSF50475">
    <property type="entry name" value="FMN-binding split barrel"/>
    <property type="match status" value="1"/>
</dbReference>
<dbReference type="PANTHER" id="PTHR42815:SF2">
    <property type="entry name" value="FAD-BINDING, PUTATIVE (AFU_ORTHOLOGUE AFUA_6G07600)-RELATED"/>
    <property type="match status" value="1"/>
</dbReference>
<dbReference type="InterPro" id="IPR017938">
    <property type="entry name" value="Riboflavin_synthase-like_b-brl"/>
</dbReference>
<dbReference type="SUPFAM" id="SSF52343">
    <property type="entry name" value="Ferredoxin reductase-like, C-terminal NADP-linked domain"/>
    <property type="match status" value="1"/>
</dbReference>
<accession>R7QR96</accession>
<dbReference type="OrthoDB" id="436496at2759"/>
<dbReference type="InterPro" id="IPR012349">
    <property type="entry name" value="Split_barrel_FMN-bd"/>
</dbReference>
<dbReference type="EMBL" id="HG002154">
    <property type="protein sequence ID" value="CDF40288.1"/>
    <property type="molecule type" value="Genomic_DNA"/>
</dbReference>
<proteinExistence type="predicted"/>
<dbReference type="Pfam" id="PF00175">
    <property type="entry name" value="NAD_binding_1"/>
    <property type="match status" value="1"/>
</dbReference>
<dbReference type="Gene3D" id="3.40.50.80">
    <property type="entry name" value="Nucleotide-binding domain of ferredoxin-NADP reductase (FNR) module"/>
    <property type="match status" value="1"/>
</dbReference>
<evidence type="ECO:0000313" key="3">
    <source>
        <dbReference type="Proteomes" id="UP000012073"/>
    </source>
</evidence>
<name>R7QR96_CHOCR</name>
<dbReference type="PROSITE" id="PS51384">
    <property type="entry name" value="FAD_FR"/>
    <property type="match status" value="1"/>
</dbReference>
<dbReference type="GeneID" id="17318336"/>
<dbReference type="GO" id="GO:0016491">
    <property type="term" value="F:oxidoreductase activity"/>
    <property type="evidence" value="ECO:0007669"/>
    <property type="project" value="InterPro"/>
</dbReference>
<dbReference type="InterPro" id="IPR039261">
    <property type="entry name" value="FNR_nucleotide-bd"/>
</dbReference>
<dbReference type="InterPro" id="IPR017927">
    <property type="entry name" value="FAD-bd_FR_type"/>
</dbReference>
<dbReference type="Gramene" id="CDF40288">
    <property type="protein sequence ID" value="CDF40288"/>
    <property type="gene ID" value="CHC_T00007111001"/>
</dbReference>
<dbReference type="SUPFAM" id="SSF63380">
    <property type="entry name" value="Riboflavin synthase domain-like"/>
    <property type="match status" value="1"/>
</dbReference>
<dbReference type="AlphaFoldDB" id="R7QR96"/>
<dbReference type="Proteomes" id="UP000012073">
    <property type="component" value="Unassembled WGS sequence"/>
</dbReference>
<dbReference type="Gene3D" id="2.30.110.10">
    <property type="entry name" value="Electron Transport, Fmn-binding Protein, Chain A"/>
    <property type="match status" value="1"/>
</dbReference>
<evidence type="ECO:0000259" key="1">
    <source>
        <dbReference type="PROSITE" id="PS51384"/>
    </source>
</evidence>
<dbReference type="RefSeq" id="XP_005710582.1">
    <property type="nucleotide sequence ID" value="XM_005710525.1"/>
</dbReference>
<organism evidence="2 3">
    <name type="scientific">Chondrus crispus</name>
    <name type="common">Carrageen Irish moss</name>
    <name type="synonym">Polymorpha crispa</name>
    <dbReference type="NCBI Taxonomy" id="2769"/>
    <lineage>
        <taxon>Eukaryota</taxon>
        <taxon>Rhodophyta</taxon>
        <taxon>Florideophyceae</taxon>
        <taxon>Rhodymeniophycidae</taxon>
        <taxon>Gigartinales</taxon>
        <taxon>Gigartinaceae</taxon>
        <taxon>Chondrus</taxon>
    </lineage>
</organism>
<reference evidence="3" key="1">
    <citation type="journal article" date="2013" name="Proc. Natl. Acad. Sci. U.S.A.">
        <title>Genome structure and metabolic features in the red seaweed Chondrus crispus shed light on evolution of the Archaeplastida.</title>
        <authorList>
            <person name="Collen J."/>
            <person name="Porcel B."/>
            <person name="Carre W."/>
            <person name="Ball S.G."/>
            <person name="Chaparro C."/>
            <person name="Tonon T."/>
            <person name="Barbeyron T."/>
            <person name="Michel G."/>
            <person name="Noel B."/>
            <person name="Valentin K."/>
            <person name="Elias M."/>
            <person name="Artiguenave F."/>
            <person name="Arun A."/>
            <person name="Aury J.M."/>
            <person name="Barbosa-Neto J.F."/>
            <person name="Bothwell J.H."/>
            <person name="Bouget F.Y."/>
            <person name="Brillet L."/>
            <person name="Cabello-Hurtado F."/>
            <person name="Capella-Gutierrez S."/>
            <person name="Charrier B."/>
            <person name="Cladiere L."/>
            <person name="Cock J.M."/>
            <person name="Coelho S.M."/>
            <person name="Colleoni C."/>
            <person name="Czjzek M."/>
            <person name="Da Silva C."/>
            <person name="Delage L."/>
            <person name="Denoeud F."/>
            <person name="Deschamps P."/>
            <person name="Dittami S.M."/>
            <person name="Gabaldon T."/>
            <person name="Gachon C.M."/>
            <person name="Groisillier A."/>
            <person name="Herve C."/>
            <person name="Jabbari K."/>
            <person name="Katinka M."/>
            <person name="Kloareg B."/>
            <person name="Kowalczyk N."/>
            <person name="Labadie K."/>
            <person name="Leblanc C."/>
            <person name="Lopez P.J."/>
            <person name="McLachlan D.H."/>
            <person name="Meslet-Cladiere L."/>
            <person name="Moustafa A."/>
            <person name="Nehr Z."/>
            <person name="Nyvall Collen P."/>
            <person name="Panaud O."/>
            <person name="Partensky F."/>
            <person name="Poulain J."/>
            <person name="Rensing S.A."/>
            <person name="Rousvoal S."/>
            <person name="Samson G."/>
            <person name="Symeonidi A."/>
            <person name="Weissenbach J."/>
            <person name="Zambounis A."/>
            <person name="Wincker P."/>
            <person name="Boyen C."/>
        </authorList>
    </citation>
    <scope>NUCLEOTIDE SEQUENCE [LARGE SCALE GENOMIC DNA]</scope>
    <source>
        <strain evidence="3">cv. Stackhouse</strain>
    </source>
</reference>
<dbReference type="OMA" id="MDWIGPP"/>
<dbReference type="InterPro" id="IPR001433">
    <property type="entry name" value="OxRdtase_FAD/NAD-bd"/>
</dbReference>
<keyword evidence="3" id="KW-1185">Reference proteome</keyword>
<feature type="domain" description="FAD-binding FR-type" evidence="1">
    <location>
        <begin position="338"/>
        <end position="448"/>
    </location>
</feature>
<sequence length="601" mass="65831">MSPVASFHPGELGVQRRAGTRGVADELSRGLNDHLPEGGALNSLLHKLRFLALTSVGPATAETPGHSVWVSLMFGQQFVHSTSSDKLSIRLDGLPRGDVLYEHLARSEKEIPVSVIALHMMSRRRYRTNGVVTKLHDAPAGPRATLEISVLEAFPNCPKYIQAREVTQATSSLPPVPEGAAYETDHSLSAADKALIGRADALWIGTYYEAAGADTNHRGGRPGFVRVASGKEIFWPEYRGNGMFQSSGNLQVDDRAGVSFVDFDTGHTVQLSGRASIEWDVDAALRVEKSALRLTRFRIAAVRRSRGPATNYRWTSPEYSPYSPMLPHEDGGAESMEKYPMRISLVKVTEESAVVKTFRFVAAERIPFLPGQYASFDFGVMPEIWSDSEPIIRTWTLSEVANSTEGDLTLEVSVKRKDKGVMSNWLHDHAKVGLQVKLLGIGGDMTPFNTDELPEKMLLISGGIGITPNMAILRGIGARSDGARNVAPDVVMVHQERCEDDMPFKDELHRRARVSKGRTKLIKLISGKEVAGEKDGGGDESGSIEKYSGRVEKDFLGEHVPDVASRVVYLCGPVGFMESVKSMLSSLNVPADRVITEEFNF</sequence>